<dbReference type="CDD" id="cd23995">
    <property type="entry name" value="Seipin_BSCL2_like"/>
    <property type="match status" value="1"/>
</dbReference>
<dbReference type="GO" id="GO:0034389">
    <property type="term" value="P:lipid droplet organization"/>
    <property type="evidence" value="ECO:0000318"/>
    <property type="project" value="GO_Central"/>
</dbReference>
<dbReference type="Pfam" id="PF06775">
    <property type="entry name" value="Seipin"/>
    <property type="match status" value="1"/>
</dbReference>
<name>A0A1U8PIC9_GOSHI</name>
<reference evidence="9" key="2">
    <citation type="submission" date="2025-08" db="UniProtKB">
        <authorList>
            <consortium name="RefSeq"/>
        </authorList>
    </citation>
    <scope>IDENTIFICATION</scope>
</reference>
<evidence type="ECO:0000256" key="7">
    <source>
        <dbReference type="SAM" id="Phobius"/>
    </source>
</evidence>
<keyword evidence="4 7" id="KW-1133">Transmembrane helix</keyword>
<dbReference type="PaxDb" id="3635-A0A1U8PIC9"/>
<evidence type="ECO:0000256" key="4">
    <source>
        <dbReference type="ARBA" id="ARBA00022989"/>
    </source>
</evidence>
<dbReference type="GO" id="GO:0005789">
    <property type="term" value="C:endoplasmic reticulum membrane"/>
    <property type="evidence" value="ECO:0000318"/>
    <property type="project" value="GO_Central"/>
</dbReference>
<dbReference type="InterPro" id="IPR009617">
    <property type="entry name" value="Seipin"/>
</dbReference>
<evidence type="ECO:0000313" key="9">
    <source>
        <dbReference type="RefSeq" id="XP_016750957.2"/>
    </source>
</evidence>
<organism evidence="8 9">
    <name type="scientific">Gossypium hirsutum</name>
    <name type="common">Upland cotton</name>
    <name type="synonym">Gossypium mexicanum</name>
    <dbReference type="NCBI Taxonomy" id="3635"/>
    <lineage>
        <taxon>Eukaryota</taxon>
        <taxon>Viridiplantae</taxon>
        <taxon>Streptophyta</taxon>
        <taxon>Embryophyta</taxon>
        <taxon>Tracheophyta</taxon>
        <taxon>Spermatophyta</taxon>
        <taxon>Magnoliopsida</taxon>
        <taxon>eudicotyledons</taxon>
        <taxon>Gunneridae</taxon>
        <taxon>Pentapetalae</taxon>
        <taxon>rosids</taxon>
        <taxon>malvids</taxon>
        <taxon>Malvales</taxon>
        <taxon>Malvaceae</taxon>
        <taxon>Malvoideae</taxon>
        <taxon>Gossypium</taxon>
    </lineage>
</organism>
<dbReference type="GO" id="GO:0140042">
    <property type="term" value="P:lipid droplet formation"/>
    <property type="evidence" value="ECO:0007669"/>
    <property type="project" value="UniProtKB-ARBA"/>
</dbReference>
<keyword evidence="6 7" id="KW-0472">Membrane</keyword>
<feature type="transmembrane region" description="Helical" evidence="7">
    <location>
        <begin position="312"/>
        <end position="331"/>
    </location>
</feature>
<dbReference type="PANTHER" id="PTHR21212">
    <property type="entry name" value="BERNARDINELLI-SEIP CONGENITAL LIPODYSTROPHY 2 HOMOLOG BSCL2 PROTEIN"/>
    <property type="match status" value="1"/>
</dbReference>
<keyword evidence="3" id="KW-0256">Endoplasmic reticulum</keyword>
<evidence type="ECO:0000256" key="1">
    <source>
        <dbReference type="ARBA" id="ARBA00004477"/>
    </source>
</evidence>
<dbReference type="STRING" id="3635.A0A1U8PIC9"/>
<dbReference type="AlphaFoldDB" id="A0A1U8PIC9"/>
<evidence type="ECO:0000256" key="5">
    <source>
        <dbReference type="ARBA" id="ARBA00023098"/>
    </source>
</evidence>
<evidence type="ECO:0000256" key="2">
    <source>
        <dbReference type="ARBA" id="ARBA00022692"/>
    </source>
</evidence>
<evidence type="ECO:0000313" key="8">
    <source>
        <dbReference type="Proteomes" id="UP000818029"/>
    </source>
</evidence>
<dbReference type="GeneID" id="107959409"/>
<dbReference type="PANTHER" id="PTHR21212:SF5">
    <property type="entry name" value="SEIPIN-1"/>
    <property type="match status" value="1"/>
</dbReference>
<comment type="subcellular location">
    <subcellularLocation>
        <location evidence="1">Endoplasmic reticulum membrane</location>
        <topology evidence="1">Multi-pass membrane protein</topology>
    </subcellularLocation>
</comment>
<sequence length="422" mass="47435">MLSSPEMEEKEAEVVEAPKPADWFNTLVSLQADLLYNCFTTLSSPFFTLLWAAFESYRRAEETTANVETVVQKLPSSITHGSTVLVKRVGLGLVGAAQMCMVLVFLMVLAAFVGIWLVQLWAEEPVFVREKLFFDYTEVNPTAVFCAGGGGFDGSCYRKKQMGVPVGHTFHVYLLLLMPESDFNREIGMFQCLFDQLNAELLSINGDVIGESSQPVMLRFTSLPLRLARTFFMAIPLLLGISSETQKVKIEILRYKEEYPRSEAVRVTLAPRAGTLSLPQLYEAEIIMNSQLPWSKQLVHNWKWTLSVWTSLYVYMFFLILLVGCFRQLFFPFTASAGVERDASVEELREPVMGGRRNDRVEVSDLMSKWQHSRRKRKAIFLNKGVSEIAGSSASSMSLTREDKSAVIEEDVGDSESVCLGG</sequence>
<gene>
    <name evidence="9" type="primary">LOC107959409</name>
</gene>
<feature type="transmembrane region" description="Helical" evidence="7">
    <location>
        <begin position="91"/>
        <end position="118"/>
    </location>
</feature>
<evidence type="ECO:0000256" key="6">
    <source>
        <dbReference type="ARBA" id="ARBA00023136"/>
    </source>
</evidence>
<proteinExistence type="predicted"/>
<keyword evidence="2 7" id="KW-0812">Transmembrane</keyword>
<dbReference type="Proteomes" id="UP000818029">
    <property type="component" value="Chromosome D04"/>
</dbReference>
<dbReference type="GO" id="GO:0019915">
    <property type="term" value="P:lipid storage"/>
    <property type="evidence" value="ECO:0000318"/>
    <property type="project" value="GO_Central"/>
</dbReference>
<evidence type="ECO:0000256" key="3">
    <source>
        <dbReference type="ARBA" id="ARBA00022824"/>
    </source>
</evidence>
<dbReference type="GO" id="GO:0006629">
    <property type="term" value="P:lipid metabolic process"/>
    <property type="evidence" value="ECO:0007669"/>
    <property type="project" value="UniProtKB-KW"/>
</dbReference>
<reference evidence="8" key="1">
    <citation type="journal article" date="2020" name="Nat. Genet.">
        <title>Genomic diversifications of five Gossypium allopolyploid species and their impact on cotton improvement.</title>
        <authorList>
            <person name="Chen Z.J."/>
            <person name="Sreedasyam A."/>
            <person name="Ando A."/>
            <person name="Song Q."/>
            <person name="De Santiago L.M."/>
            <person name="Hulse-Kemp A.M."/>
            <person name="Ding M."/>
            <person name="Ye W."/>
            <person name="Kirkbride R.C."/>
            <person name="Jenkins J."/>
            <person name="Plott C."/>
            <person name="Lovell J."/>
            <person name="Lin Y.M."/>
            <person name="Vaughn R."/>
            <person name="Liu B."/>
            <person name="Simpson S."/>
            <person name="Scheffler B.E."/>
            <person name="Wen L."/>
            <person name="Saski C.A."/>
            <person name="Grover C.E."/>
            <person name="Hu G."/>
            <person name="Conover J.L."/>
            <person name="Carlson J.W."/>
            <person name="Shu S."/>
            <person name="Boston L.B."/>
            <person name="Williams M."/>
            <person name="Peterson D.G."/>
            <person name="McGee K."/>
            <person name="Jones D.C."/>
            <person name="Wendel J.F."/>
            <person name="Stelly D.M."/>
            <person name="Grimwood J."/>
            <person name="Schmutz J."/>
        </authorList>
    </citation>
    <scope>NUCLEOTIDE SEQUENCE [LARGE SCALE GENOMIC DNA]</scope>
    <source>
        <strain evidence="8">cv. TM-1</strain>
    </source>
</reference>
<keyword evidence="8" id="KW-1185">Reference proteome</keyword>
<accession>A0A1U8PIC9</accession>
<dbReference type="KEGG" id="ghi:107959409"/>
<protein>
    <submittedName>
        <fullName evidence="9">Seipin-1 isoform X1</fullName>
    </submittedName>
</protein>
<dbReference type="RefSeq" id="XP_016750957.2">
    <property type="nucleotide sequence ID" value="XM_016895468.2"/>
</dbReference>
<keyword evidence="5" id="KW-0443">Lipid metabolism</keyword>